<comment type="subcellular location">
    <subcellularLocation>
        <location evidence="1">Nucleus</location>
    </subcellularLocation>
</comment>
<dbReference type="GO" id="GO:0032040">
    <property type="term" value="C:small-subunit processome"/>
    <property type="evidence" value="ECO:0000318"/>
    <property type="project" value="GO_Central"/>
</dbReference>
<dbReference type="Proteomes" id="UP000009022">
    <property type="component" value="Unassembled WGS sequence"/>
</dbReference>
<dbReference type="GeneID" id="6754681"/>
<evidence type="ECO:0000313" key="7">
    <source>
        <dbReference type="EMBL" id="EDV23942.1"/>
    </source>
</evidence>
<proteinExistence type="inferred from homology"/>
<feature type="domain" description="Sas10 C-terminal" evidence="6">
    <location>
        <begin position="618"/>
        <end position="691"/>
    </location>
</feature>
<feature type="region of interest" description="Disordered" evidence="5">
    <location>
        <begin position="246"/>
        <end position="325"/>
    </location>
</feature>
<keyword evidence="4" id="KW-0539">Nucleus</keyword>
<feature type="compositionally biased region" description="Acidic residues" evidence="5">
    <location>
        <begin position="313"/>
        <end position="325"/>
    </location>
</feature>
<dbReference type="CTD" id="6754681"/>
<dbReference type="eggNOG" id="KOG3118">
    <property type="taxonomic scope" value="Eukaryota"/>
</dbReference>
<evidence type="ECO:0000259" key="6">
    <source>
        <dbReference type="Pfam" id="PF09368"/>
    </source>
</evidence>
<dbReference type="STRING" id="10228.B3S045"/>
<dbReference type="InParanoid" id="B3S045"/>
<keyword evidence="3" id="KW-0597">Phosphoprotein</keyword>
<comment type="similarity">
    <text evidence="2">Belongs to the SAS10 family.</text>
</comment>
<evidence type="ECO:0000256" key="3">
    <source>
        <dbReference type="ARBA" id="ARBA00022553"/>
    </source>
</evidence>
<dbReference type="FunCoup" id="B3S045">
    <property type="interactions" value="1750"/>
</dbReference>
<dbReference type="AlphaFoldDB" id="B3S045"/>
<dbReference type="PANTHER" id="PTHR13237:SF8">
    <property type="entry name" value="SOMETHING ABOUT SILENCING PROTEIN 10"/>
    <property type="match status" value="1"/>
</dbReference>
<dbReference type="OrthoDB" id="1924577at2759"/>
<name>B3S045_TRIAD</name>
<sequence>MCHCHIHDTVLYVNGEVFHTGTTIAKSEEACNHDSDFINSFWDVQRVPAPKLIGIWARRSLFEAFRMTRNHGLHPAHALSQYDTTTGLSIQYAQITGTVPEQDVSEKGCQPPPVVINKNCHCCWRRVDEFFTPEMGRKKRHAKLKRNIDEEEEHSDDQQLTDPDAVRRLLKSLDRPVVNVSNLIGHTDCKKNLRQYDFNDTRKVLLRLSRRFVIIFRVRSLDTICITEDDNYYYNEAEQYYNKEKIPLNADDSNDENFSDQDEDLDMDGLESDEDSDESVSVDGKSKDEDAAAEETANNKAWGNKKKPFYHFDDEDNLDESNEEELAEDEEREAMLFQEQQNQGLAEEDFELSDLLSIAREKVAQAAEEEKRQIDFLERIPRDISKLSPKEQLEILVKDAPEIMTLIEDYKEKMEEIGRTLHPLIQFAKCKGLLSSQGISYLETKYQLLLNYCVNVSLYLAMAAHESNSEFDVSLHEHPIISTLLEYRHLIAEMHPLDRAVASEMECLLEEYEKLNVNDIADKGVLEKKRKLEKRQQKSKKLMVEKNIVREPPVNYATSEVPSRSRKNVSEESVNQYIESVLSKNKLRKTRKDSMGLSADSDDATNVLANGFSDDTIDGKRAINYQISKNKGLTPRRKKENRNARVKYRNKFIKAQKKRVSQGVRTVRSANDNYIGEYTGIRSDIIRSVKIN</sequence>
<dbReference type="InterPro" id="IPR018972">
    <property type="entry name" value="Sas10_C_dom"/>
</dbReference>
<dbReference type="PhylomeDB" id="B3S045"/>
<evidence type="ECO:0000313" key="8">
    <source>
        <dbReference type="Proteomes" id="UP000009022"/>
    </source>
</evidence>
<dbReference type="Pfam" id="PF04000">
    <property type="entry name" value="Sas10_Utp3"/>
    <property type="match status" value="1"/>
</dbReference>
<gene>
    <name evidence="7" type="ORF">TRIADDRAFT_57680</name>
</gene>
<protein>
    <recommendedName>
        <fullName evidence="6">Sas10 C-terminal domain-containing protein</fullName>
    </recommendedName>
</protein>
<evidence type="ECO:0000256" key="5">
    <source>
        <dbReference type="SAM" id="MobiDB-lite"/>
    </source>
</evidence>
<dbReference type="HOGENOM" id="CLU_025161_1_0_1"/>
<evidence type="ECO:0000256" key="2">
    <source>
        <dbReference type="ARBA" id="ARBA00010979"/>
    </source>
</evidence>
<dbReference type="GO" id="GO:0000462">
    <property type="term" value="P:maturation of SSU-rRNA from tricistronic rRNA transcript (SSU-rRNA, 5.8S rRNA, LSU-rRNA)"/>
    <property type="evidence" value="ECO:0000318"/>
    <property type="project" value="GO_Central"/>
</dbReference>
<dbReference type="EMBL" id="DS985246">
    <property type="protein sequence ID" value="EDV23942.1"/>
    <property type="molecule type" value="Genomic_DNA"/>
</dbReference>
<dbReference type="GO" id="GO:0005730">
    <property type="term" value="C:nucleolus"/>
    <property type="evidence" value="ECO:0000318"/>
    <property type="project" value="GO_Central"/>
</dbReference>
<accession>B3S045</accession>
<feature type="compositionally biased region" description="Acidic residues" evidence="5">
    <location>
        <begin position="252"/>
        <end position="280"/>
    </location>
</feature>
<reference evidence="7 8" key="1">
    <citation type="journal article" date="2008" name="Nature">
        <title>The Trichoplax genome and the nature of placozoans.</title>
        <authorList>
            <person name="Srivastava M."/>
            <person name="Begovic E."/>
            <person name="Chapman J."/>
            <person name="Putnam N.H."/>
            <person name="Hellsten U."/>
            <person name="Kawashima T."/>
            <person name="Kuo A."/>
            <person name="Mitros T."/>
            <person name="Salamov A."/>
            <person name="Carpenter M.L."/>
            <person name="Signorovitch A.Y."/>
            <person name="Moreno M.A."/>
            <person name="Kamm K."/>
            <person name="Grimwood J."/>
            <person name="Schmutz J."/>
            <person name="Shapiro H."/>
            <person name="Grigoriev I.V."/>
            <person name="Buss L.W."/>
            <person name="Schierwater B."/>
            <person name="Dellaporta S.L."/>
            <person name="Rokhsar D.S."/>
        </authorList>
    </citation>
    <scope>NUCLEOTIDE SEQUENCE [LARGE SCALE GENOMIC DNA]</scope>
    <source>
        <strain evidence="7 8">Grell-BS-1999</strain>
    </source>
</reference>
<evidence type="ECO:0000256" key="4">
    <source>
        <dbReference type="ARBA" id="ARBA00023242"/>
    </source>
</evidence>
<organism evidence="7 8">
    <name type="scientific">Trichoplax adhaerens</name>
    <name type="common">Trichoplax reptans</name>
    <dbReference type="NCBI Taxonomy" id="10228"/>
    <lineage>
        <taxon>Eukaryota</taxon>
        <taxon>Metazoa</taxon>
        <taxon>Placozoa</taxon>
        <taxon>Uniplacotomia</taxon>
        <taxon>Trichoplacea</taxon>
        <taxon>Trichoplacidae</taxon>
        <taxon>Trichoplax</taxon>
    </lineage>
</organism>
<dbReference type="PANTHER" id="PTHR13237">
    <property type="entry name" value="SOMETHING ABOUT SILENCING PROTEIN 10-RELATED"/>
    <property type="match status" value="1"/>
</dbReference>
<dbReference type="InterPro" id="IPR007146">
    <property type="entry name" value="Sas10/Utp3/C1D"/>
</dbReference>
<evidence type="ECO:0000256" key="1">
    <source>
        <dbReference type="ARBA" id="ARBA00004123"/>
    </source>
</evidence>
<dbReference type="KEGG" id="tad:TRIADDRAFT_57680"/>
<dbReference type="OMA" id="SANDNYI"/>
<dbReference type="RefSeq" id="XP_002113468.1">
    <property type="nucleotide sequence ID" value="XM_002113432.1"/>
</dbReference>
<dbReference type="Pfam" id="PF09368">
    <property type="entry name" value="Sas10"/>
    <property type="match status" value="1"/>
</dbReference>
<keyword evidence="8" id="KW-1185">Reference proteome</keyword>